<evidence type="ECO:0000256" key="1">
    <source>
        <dbReference type="SAM" id="SignalP"/>
    </source>
</evidence>
<proteinExistence type="predicted"/>
<dbReference type="Pfam" id="PF06551">
    <property type="entry name" value="DUF1120"/>
    <property type="match status" value="1"/>
</dbReference>
<dbReference type="RefSeq" id="WP_247292124.1">
    <property type="nucleotide sequence ID" value="NZ_JAKNRW010000013.1"/>
</dbReference>
<dbReference type="EMBL" id="JAKNRW010000013">
    <property type="protein sequence ID" value="MCK1791841.1"/>
    <property type="molecule type" value="Genomic_DNA"/>
</dbReference>
<dbReference type="InterPro" id="IPR010546">
    <property type="entry name" value="DUF1120"/>
</dbReference>
<comment type="caution">
    <text evidence="2">The sequence shown here is derived from an EMBL/GenBank/DDBJ whole genome shotgun (WGS) entry which is preliminary data.</text>
</comment>
<feature type="chain" id="PRO_5047528909" evidence="1">
    <location>
        <begin position="23"/>
        <end position="205"/>
    </location>
</feature>
<organism evidence="2 3">
    <name type="scientific">Pseudomonas violetae</name>
    <dbReference type="NCBI Taxonomy" id="2915813"/>
    <lineage>
        <taxon>Bacteria</taxon>
        <taxon>Pseudomonadati</taxon>
        <taxon>Pseudomonadota</taxon>
        <taxon>Gammaproteobacteria</taxon>
        <taxon>Pseudomonadales</taxon>
        <taxon>Pseudomonadaceae</taxon>
        <taxon>Pseudomonas</taxon>
    </lineage>
</organism>
<feature type="signal peptide" evidence="1">
    <location>
        <begin position="1"/>
        <end position="22"/>
    </location>
</feature>
<evidence type="ECO:0000313" key="3">
    <source>
        <dbReference type="Proteomes" id="UP001299876"/>
    </source>
</evidence>
<accession>A0ABT0F1F2</accession>
<sequence>MKKYLAILSATALIGVAPYALANSTTELTVTGLITPAACVPELSNGGIVEHGKVSAKDLKQTTETLLARHTLQFRVLCDSATLYTLKPIDNRPNTGHDGDLFGLGKINGDQKLGGFQGFIRNAIADNVPATVLNSRNNGDTWVQTSYMRPTTINAFGSPADPTTPIAIKELLADLQISTYIARADSLDLTAEAPINGSATLEIKY</sequence>
<reference evidence="2 3" key="1">
    <citation type="submission" date="2022-02" db="EMBL/GenBank/DDBJ databases">
        <title>Comparative genomics of the first Antarctic Pseudomonas spp. capable of biotransforming 2,4,6-Trinitrotoluene.</title>
        <authorList>
            <person name="Cabrera M.A."/>
            <person name="Marquez S.L."/>
            <person name="Perez-Donoso J.M."/>
        </authorList>
    </citation>
    <scope>NUCLEOTIDE SEQUENCE [LARGE SCALE GENOMIC DNA]</scope>
    <source>
        <strain evidence="2 3">TNT19</strain>
    </source>
</reference>
<dbReference type="Proteomes" id="UP001299876">
    <property type="component" value="Unassembled WGS sequence"/>
</dbReference>
<evidence type="ECO:0000313" key="2">
    <source>
        <dbReference type="EMBL" id="MCK1791841.1"/>
    </source>
</evidence>
<keyword evidence="3" id="KW-1185">Reference proteome</keyword>
<name>A0ABT0F1F2_9PSED</name>
<gene>
    <name evidence="2" type="ORF">L9059_16925</name>
</gene>
<protein>
    <submittedName>
        <fullName evidence="2">DUF1120 domain-containing protein</fullName>
    </submittedName>
</protein>
<keyword evidence="1" id="KW-0732">Signal</keyword>